<gene>
    <name evidence="1" type="ordered locus">CLDAP_05990</name>
</gene>
<accession>I0I051</accession>
<sequence>MVRLAEVYCPEGTAPEDKETDCFWALSNAFSPSTFSDANGYFQFDNVEARDWVVIIGDMMTIYTFVSRGEQEKPIIWTTSPGQVLDIGQHEVSYP</sequence>
<protein>
    <recommendedName>
        <fullName evidence="3">Carboxypeptidase regulatory-like domain-containing protein</fullName>
    </recommendedName>
</protein>
<name>I0I051_CALAS</name>
<organism evidence="1 2">
    <name type="scientific">Caldilinea aerophila (strain DSM 14535 / JCM 11387 / NBRC 104270 / STL-6-O1)</name>
    <dbReference type="NCBI Taxonomy" id="926550"/>
    <lineage>
        <taxon>Bacteria</taxon>
        <taxon>Bacillati</taxon>
        <taxon>Chloroflexota</taxon>
        <taxon>Caldilineae</taxon>
        <taxon>Caldilineales</taxon>
        <taxon>Caldilineaceae</taxon>
        <taxon>Caldilinea</taxon>
    </lineage>
</organism>
<reference evidence="1 2" key="1">
    <citation type="submission" date="2012-02" db="EMBL/GenBank/DDBJ databases">
        <title>Complete genome sequence of Caldilinea aerophila DSM 14535 (= NBRC 102666).</title>
        <authorList>
            <person name="Oguchi A."/>
            <person name="Hosoyama A."/>
            <person name="Sekine M."/>
            <person name="Fukai R."/>
            <person name="Kato Y."/>
            <person name="Nakamura S."/>
            <person name="Hanada S."/>
            <person name="Yamazaki S."/>
            <person name="Fujita N."/>
        </authorList>
    </citation>
    <scope>NUCLEOTIDE SEQUENCE [LARGE SCALE GENOMIC DNA]</scope>
    <source>
        <strain evidence="2">DSM 14535 / JCM 11387 / NBRC 104270 / STL-6-O1</strain>
    </source>
</reference>
<evidence type="ECO:0000313" key="1">
    <source>
        <dbReference type="EMBL" id="BAL98638.1"/>
    </source>
</evidence>
<dbReference type="SUPFAM" id="SSF117074">
    <property type="entry name" value="Hypothetical protein PA1324"/>
    <property type="match status" value="1"/>
</dbReference>
<evidence type="ECO:0000313" key="2">
    <source>
        <dbReference type="Proteomes" id="UP000007880"/>
    </source>
</evidence>
<dbReference type="KEGG" id="cap:CLDAP_05990"/>
<dbReference type="HOGENOM" id="CLU_2367543_0_0_0"/>
<dbReference type="Proteomes" id="UP000007880">
    <property type="component" value="Chromosome"/>
</dbReference>
<dbReference type="EMBL" id="AP012337">
    <property type="protein sequence ID" value="BAL98638.1"/>
    <property type="molecule type" value="Genomic_DNA"/>
</dbReference>
<keyword evidence="2" id="KW-1185">Reference proteome</keyword>
<evidence type="ECO:0008006" key="3">
    <source>
        <dbReference type="Google" id="ProtNLM"/>
    </source>
</evidence>
<dbReference type="AlphaFoldDB" id="I0I051"/>
<proteinExistence type="predicted"/>